<dbReference type="CDD" id="cd09917">
    <property type="entry name" value="F-box_SF"/>
    <property type="match status" value="1"/>
</dbReference>
<evidence type="ECO:0000313" key="1">
    <source>
        <dbReference type="EMBL" id="CAI4211278.1"/>
    </source>
</evidence>
<comment type="caution">
    <text evidence="1">The sequence shown here is derived from an EMBL/GenBank/DDBJ whole genome shotgun (WGS) entry which is preliminary data.</text>
</comment>
<gene>
    <name evidence="1" type="ORF">PPNO1_LOCUS1074</name>
</gene>
<evidence type="ECO:0000313" key="2">
    <source>
        <dbReference type="Proteomes" id="UP000838763"/>
    </source>
</evidence>
<dbReference type="EMBL" id="CALLCH030000001">
    <property type="protein sequence ID" value="CAI4211278.1"/>
    <property type="molecule type" value="Genomic_DNA"/>
</dbReference>
<dbReference type="OrthoDB" id="3759773at2759"/>
<dbReference type="AlphaFoldDB" id="A0A9P1GVZ6"/>
<name>A0A9P1GVZ6_9PEZI</name>
<proteinExistence type="predicted"/>
<reference evidence="1" key="1">
    <citation type="submission" date="2022-11" db="EMBL/GenBank/DDBJ databases">
        <authorList>
            <person name="Scott C."/>
            <person name="Bruce N."/>
        </authorList>
    </citation>
    <scope>NUCLEOTIDE SEQUENCE</scope>
</reference>
<dbReference type="Proteomes" id="UP000838763">
    <property type="component" value="Unassembled WGS sequence"/>
</dbReference>
<dbReference type="InterPro" id="IPR036047">
    <property type="entry name" value="F-box-like_dom_sf"/>
</dbReference>
<evidence type="ECO:0008006" key="3">
    <source>
        <dbReference type="Google" id="ProtNLM"/>
    </source>
</evidence>
<dbReference type="SUPFAM" id="SSF81383">
    <property type="entry name" value="F-box domain"/>
    <property type="match status" value="1"/>
</dbReference>
<accession>A0A9P1GVZ6</accession>
<protein>
    <recommendedName>
        <fullName evidence="3">F-box domain-containing protein</fullName>
    </recommendedName>
</protein>
<keyword evidence="2" id="KW-1185">Reference proteome</keyword>
<organism evidence="1 2">
    <name type="scientific">Parascedosporium putredinis</name>
    <dbReference type="NCBI Taxonomy" id="1442378"/>
    <lineage>
        <taxon>Eukaryota</taxon>
        <taxon>Fungi</taxon>
        <taxon>Dikarya</taxon>
        <taxon>Ascomycota</taxon>
        <taxon>Pezizomycotina</taxon>
        <taxon>Sordariomycetes</taxon>
        <taxon>Hypocreomycetidae</taxon>
        <taxon>Microascales</taxon>
        <taxon>Microascaceae</taxon>
        <taxon>Parascedosporium</taxon>
    </lineage>
</organism>
<sequence length="575" mass="64801">MNSTTSCIHASDSSTGLRLPIPIHRETQPCRFRGEAPPARNAAYRTVGSGLLERPAWTTIPKHSIIDLPLDILRLVFDYLDDPLGDYCSQGLRDIGNARLVCHAFNETASPFLFRTLRVSLDEKSLDFAAKVSLNPLFANGVRNILVRLAYRPKELAADLPTFARSRLEKLDELSGACHLMIARYRMMGGPRVSDPKACSLISQCEDAVNEAYYLSRAWQSVATPAARESPDILADKRYIAGLSLIREGHNRYKLEREKQCRLIEEGTFSRCMVEIMKRLPKSIGLVFDDSCAPSPDPWTSLTDTTNIADMVIQPDRWESIECLERVAPGPMLPAKIFWQLPIELRAAGQPLKRLHISCFPSRGDLSVLCPSSDSGLYALRQAYSQLEEIKFGEKFKSWNRQNDQSFRLQDQVEVHLNSFLGAVLSSPRLRYADINLCGFGLAEGVNVFYPADPLVDAIQSRTLKQIRLGDVSLSANRLEKLWSLLDKGLSNLVLSSIYLDSENWCGTRDLIIKRFSSCYLNSQCYLCFEKLATGAYGVFDLEIMRDPRIQTSKRFVSENLIIDANDNVLHTREY</sequence>